<proteinExistence type="predicted"/>
<comment type="caution">
    <text evidence="2">The sequence shown here is derived from an EMBL/GenBank/DDBJ whole genome shotgun (WGS) entry which is preliminary data.</text>
</comment>
<dbReference type="SUPFAM" id="SSF52047">
    <property type="entry name" value="RNI-like"/>
    <property type="match status" value="1"/>
</dbReference>
<sequence length="343" mass="38441">MGISRTLKTLSITCTSSDYEFPSIEWPQLQKFRCLIDLDLPRCHRIGGQDDPCELHGLLTRLAEKWVMPSLGYLTLESTCQSHFFRDCFPLFERYKDQLVYLNANRIYSEEASDLTSVLKMMPRLQHLVLNGTVSFAFDASHPELKQFDVWGDWIPTRIYEGAGSFSHTGNMGVIDNSAAFPMLKHVRFFDNGLASTVSGVDLPLVIPPTDHDSHPAAVECIQYTGVDIQVLGGRVVCRNDLYYVDDRLDAPVIFQLCPPENLTEDDVDDGDGILSHLGSFKQWPLSDSDSGSDYSPESRPAYSDNGTASDDDSDYWEYRSDSSAGDSLFDDIRDTVLDTVTS</sequence>
<feature type="compositionally biased region" description="Polar residues" evidence="1">
    <location>
        <begin position="286"/>
        <end position="296"/>
    </location>
</feature>
<reference evidence="2 3" key="1">
    <citation type="submission" date="2024-05" db="EMBL/GenBank/DDBJ databases">
        <title>A draft genome resource for the thread blight pathogen Marasmius tenuissimus strain MS-2.</title>
        <authorList>
            <person name="Yulfo-Soto G.E."/>
            <person name="Baruah I.K."/>
            <person name="Amoako-Attah I."/>
            <person name="Bukari Y."/>
            <person name="Meinhardt L.W."/>
            <person name="Bailey B.A."/>
            <person name="Cohen S.P."/>
        </authorList>
    </citation>
    <scope>NUCLEOTIDE SEQUENCE [LARGE SCALE GENOMIC DNA]</scope>
    <source>
        <strain evidence="2 3">MS-2</strain>
    </source>
</reference>
<keyword evidence="3" id="KW-1185">Reference proteome</keyword>
<dbReference type="Proteomes" id="UP001437256">
    <property type="component" value="Unassembled WGS sequence"/>
</dbReference>
<evidence type="ECO:0000313" key="3">
    <source>
        <dbReference type="Proteomes" id="UP001437256"/>
    </source>
</evidence>
<dbReference type="EMBL" id="JBBXMP010000108">
    <property type="protein sequence ID" value="KAL0062333.1"/>
    <property type="molecule type" value="Genomic_DNA"/>
</dbReference>
<feature type="region of interest" description="Disordered" evidence="1">
    <location>
        <begin position="285"/>
        <end position="328"/>
    </location>
</feature>
<gene>
    <name evidence="2" type="ORF">AAF712_010817</name>
</gene>
<organism evidence="2 3">
    <name type="scientific">Marasmius tenuissimus</name>
    <dbReference type="NCBI Taxonomy" id="585030"/>
    <lineage>
        <taxon>Eukaryota</taxon>
        <taxon>Fungi</taxon>
        <taxon>Dikarya</taxon>
        <taxon>Basidiomycota</taxon>
        <taxon>Agaricomycotina</taxon>
        <taxon>Agaricomycetes</taxon>
        <taxon>Agaricomycetidae</taxon>
        <taxon>Agaricales</taxon>
        <taxon>Marasmiineae</taxon>
        <taxon>Marasmiaceae</taxon>
        <taxon>Marasmius</taxon>
    </lineage>
</organism>
<protein>
    <submittedName>
        <fullName evidence="2">Uncharacterized protein</fullName>
    </submittedName>
</protein>
<name>A0ABR2ZLS2_9AGAR</name>
<accession>A0ABR2ZLS2</accession>
<evidence type="ECO:0000313" key="2">
    <source>
        <dbReference type="EMBL" id="KAL0062333.1"/>
    </source>
</evidence>
<evidence type="ECO:0000256" key="1">
    <source>
        <dbReference type="SAM" id="MobiDB-lite"/>
    </source>
</evidence>